<feature type="domain" description="ABC transmembrane type-1" evidence="8">
    <location>
        <begin position="63"/>
        <end position="273"/>
    </location>
</feature>
<evidence type="ECO:0000313" key="9">
    <source>
        <dbReference type="EMBL" id="ERL65286.1"/>
    </source>
</evidence>
<organism evidence="9 10">
    <name type="scientific">Schleiferilactobacillus shenzhenensis LY-73</name>
    <dbReference type="NCBI Taxonomy" id="1231336"/>
    <lineage>
        <taxon>Bacteria</taxon>
        <taxon>Bacillati</taxon>
        <taxon>Bacillota</taxon>
        <taxon>Bacilli</taxon>
        <taxon>Lactobacillales</taxon>
        <taxon>Lactobacillaceae</taxon>
        <taxon>Schleiferilactobacillus</taxon>
    </lineage>
</organism>
<dbReference type="GO" id="GO:0005886">
    <property type="term" value="C:plasma membrane"/>
    <property type="evidence" value="ECO:0007669"/>
    <property type="project" value="UniProtKB-SubCell"/>
</dbReference>
<dbReference type="InterPro" id="IPR000515">
    <property type="entry name" value="MetI-like"/>
</dbReference>
<keyword evidence="10" id="KW-1185">Reference proteome</keyword>
<dbReference type="SUPFAM" id="SSF160964">
    <property type="entry name" value="MalF N-terminal region-like"/>
    <property type="match status" value="1"/>
</dbReference>
<feature type="transmembrane region" description="Helical" evidence="7">
    <location>
        <begin position="6"/>
        <end position="30"/>
    </location>
</feature>
<dbReference type="EMBL" id="KI271588">
    <property type="protein sequence ID" value="ERL65286.1"/>
    <property type="molecule type" value="Genomic_DNA"/>
</dbReference>
<feature type="transmembrane region" description="Helical" evidence="7">
    <location>
        <begin position="192"/>
        <end position="217"/>
    </location>
</feature>
<evidence type="ECO:0000256" key="1">
    <source>
        <dbReference type="ARBA" id="ARBA00004651"/>
    </source>
</evidence>
<feature type="transmembrane region" description="Helical" evidence="7">
    <location>
        <begin position="147"/>
        <end position="171"/>
    </location>
</feature>
<protein>
    <recommendedName>
        <fullName evidence="8">ABC transmembrane type-1 domain-containing protein</fullName>
    </recommendedName>
</protein>
<dbReference type="Gene3D" id="1.10.3720.10">
    <property type="entry name" value="MetI-like"/>
    <property type="match status" value="1"/>
</dbReference>
<feature type="transmembrane region" description="Helical" evidence="7">
    <location>
        <begin position="252"/>
        <end position="274"/>
    </location>
</feature>
<reference evidence="10" key="1">
    <citation type="journal article" date="2013" name="Genome Announc.">
        <title>Whole-Genome Sequencing of Lactobacillus shenzhenensis Strain LY-73T.</title>
        <authorList>
            <person name="Lin Z."/>
            <person name="Liu Z."/>
            <person name="Yang R."/>
            <person name="Zou Y."/>
            <person name="Wan D."/>
            <person name="Chen J."/>
            <person name="Guo M."/>
            <person name="Zhao J."/>
            <person name="Fang C."/>
            <person name="Yang R."/>
            <person name="Liu F."/>
        </authorList>
    </citation>
    <scope>NUCLEOTIDE SEQUENCE [LARGE SCALE GENOMIC DNA]</scope>
    <source>
        <strain evidence="10">LY-73</strain>
    </source>
</reference>
<evidence type="ECO:0000256" key="7">
    <source>
        <dbReference type="RuleBase" id="RU363032"/>
    </source>
</evidence>
<evidence type="ECO:0000256" key="3">
    <source>
        <dbReference type="ARBA" id="ARBA00022475"/>
    </source>
</evidence>
<dbReference type="GO" id="GO:0055085">
    <property type="term" value="P:transmembrane transport"/>
    <property type="evidence" value="ECO:0007669"/>
    <property type="project" value="InterPro"/>
</dbReference>
<dbReference type="STRING" id="1231336.L248_2961"/>
<dbReference type="AlphaFoldDB" id="U4TKB1"/>
<keyword evidence="3" id="KW-1003">Cell membrane</keyword>
<dbReference type="PANTHER" id="PTHR30193:SF1">
    <property type="entry name" value="ABC TRANSPORTER PERMEASE PROTEIN YESP-RELATED"/>
    <property type="match status" value="1"/>
</dbReference>
<keyword evidence="2 7" id="KW-0813">Transport</keyword>
<proteinExistence type="inferred from homology"/>
<dbReference type="Pfam" id="PF00528">
    <property type="entry name" value="BPD_transp_1"/>
    <property type="match status" value="1"/>
</dbReference>
<evidence type="ECO:0000256" key="4">
    <source>
        <dbReference type="ARBA" id="ARBA00022692"/>
    </source>
</evidence>
<evidence type="ECO:0000259" key="8">
    <source>
        <dbReference type="PROSITE" id="PS50928"/>
    </source>
</evidence>
<dbReference type="HOGENOM" id="CLU_016047_0_2_9"/>
<dbReference type="PROSITE" id="PS50928">
    <property type="entry name" value="ABC_TM1"/>
    <property type="match status" value="1"/>
</dbReference>
<gene>
    <name evidence="9" type="ORF">L248_2961</name>
</gene>
<evidence type="ECO:0000256" key="5">
    <source>
        <dbReference type="ARBA" id="ARBA00022989"/>
    </source>
</evidence>
<keyword evidence="4 7" id="KW-0812">Transmembrane</keyword>
<dbReference type="Proteomes" id="UP000030647">
    <property type="component" value="Unassembled WGS sequence"/>
</dbReference>
<comment type="similarity">
    <text evidence="7">Belongs to the binding-protein-dependent transport system permease family.</text>
</comment>
<sequence>MNRRWFFFFISPWLIGFLALTVGPMIFSFVMSFTNWDMMTQMNFVGISNYVNLFSDPIFLTSMKNTFLYAAISVPLNLLLSLGMAYLLSFHLKGMRFFRTLYYLPAIVPVVASTILFTNILSSNGLLNKMLGFFGIHGPSWLLDKNIVLFSFVFLAIWGVGGTMILLLSAINSINDSMYESATLDGATRMQMFTHITMPQISPVIFFNLITGIIGSLQTFTQVYLMTKGGPDNASQMIVPYLYTNAFSYYRMGYASAMAWVLFAVIMVLSVIVLKSSSAWVFYEEEVK</sequence>
<accession>U4TKB1</accession>
<evidence type="ECO:0000256" key="6">
    <source>
        <dbReference type="ARBA" id="ARBA00023136"/>
    </source>
</evidence>
<dbReference type="PANTHER" id="PTHR30193">
    <property type="entry name" value="ABC TRANSPORTER PERMEASE PROTEIN"/>
    <property type="match status" value="1"/>
</dbReference>
<name>U4TKB1_9LACO</name>
<comment type="subcellular location">
    <subcellularLocation>
        <location evidence="1 7">Cell membrane</location>
        <topology evidence="1 7">Multi-pass membrane protein</topology>
    </subcellularLocation>
</comment>
<evidence type="ECO:0000313" key="10">
    <source>
        <dbReference type="Proteomes" id="UP000030647"/>
    </source>
</evidence>
<dbReference type="CDD" id="cd06261">
    <property type="entry name" value="TM_PBP2"/>
    <property type="match status" value="1"/>
</dbReference>
<keyword evidence="5 7" id="KW-1133">Transmembrane helix</keyword>
<dbReference type="InterPro" id="IPR035906">
    <property type="entry name" value="MetI-like_sf"/>
</dbReference>
<feature type="transmembrane region" description="Helical" evidence="7">
    <location>
        <begin position="66"/>
        <end position="88"/>
    </location>
</feature>
<dbReference type="SUPFAM" id="SSF161098">
    <property type="entry name" value="MetI-like"/>
    <property type="match status" value="1"/>
</dbReference>
<keyword evidence="6 7" id="KW-0472">Membrane</keyword>
<dbReference type="InterPro" id="IPR051393">
    <property type="entry name" value="ABC_transporter_permease"/>
</dbReference>
<dbReference type="eggNOG" id="COG1175">
    <property type="taxonomic scope" value="Bacteria"/>
</dbReference>
<evidence type="ECO:0000256" key="2">
    <source>
        <dbReference type="ARBA" id="ARBA00022448"/>
    </source>
</evidence>
<feature type="transmembrane region" description="Helical" evidence="7">
    <location>
        <begin position="100"/>
        <end position="121"/>
    </location>
</feature>